<dbReference type="AlphaFoldDB" id="A0A6G1KRR5"/>
<dbReference type="InterPro" id="IPR024079">
    <property type="entry name" value="MetalloPept_cat_dom_sf"/>
</dbReference>
<evidence type="ECO:0000313" key="2">
    <source>
        <dbReference type="EMBL" id="KAF2715500.1"/>
    </source>
</evidence>
<organism evidence="2 3">
    <name type="scientific">Pleomassaria siparia CBS 279.74</name>
    <dbReference type="NCBI Taxonomy" id="1314801"/>
    <lineage>
        <taxon>Eukaryota</taxon>
        <taxon>Fungi</taxon>
        <taxon>Dikarya</taxon>
        <taxon>Ascomycota</taxon>
        <taxon>Pezizomycotina</taxon>
        <taxon>Dothideomycetes</taxon>
        <taxon>Pleosporomycetidae</taxon>
        <taxon>Pleosporales</taxon>
        <taxon>Pleomassariaceae</taxon>
        <taxon>Pleomassaria</taxon>
    </lineage>
</organism>
<keyword evidence="3" id="KW-1185">Reference proteome</keyword>
<accession>A0A6G1KRR5</accession>
<dbReference type="Gene3D" id="3.40.390.10">
    <property type="entry name" value="Collagenase (Catalytic Domain)"/>
    <property type="match status" value="1"/>
</dbReference>
<dbReference type="OrthoDB" id="536211at2759"/>
<dbReference type="EMBL" id="MU005764">
    <property type="protein sequence ID" value="KAF2715500.1"/>
    <property type="molecule type" value="Genomic_DNA"/>
</dbReference>
<comment type="similarity">
    <text evidence="1">Belongs to the peptidase M43B family.</text>
</comment>
<evidence type="ECO:0000256" key="1">
    <source>
        <dbReference type="ARBA" id="ARBA00008721"/>
    </source>
</evidence>
<proteinExistence type="inferred from homology"/>
<dbReference type="PANTHER" id="PTHR47466:SF1">
    <property type="entry name" value="METALLOPROTEASE MEP1 (AFU_ORTHOLOGUE AFUA_1G07730)-RELATED"/>
    <property type="match status" value="1"/>
</dbReference>
<evidence type="ECO:0000313" key="3">
    <source>
        <dbReference type="Proteomes" id="UP000799428"/>
    </source>
</evidence>
<name>A0A6G1KRR5_9PLEO</name>
<gene>
    <name evidence="2" type="ORF">K504DRAFT_497374</name>
</gene>
<dbReference type="PANTHER" id="PTHR47466">
    <property type="match status" value="1"/>
</dbReference>
<dbReference type="GO" id="GO:0008237">
    <property type="term" value="F:metallopeptidase activity"/>
    <property type="evidence" value="ECO:0007669"/>
    <property type="project" value="InterPro"/>
</dbReference>
<reference evidence="2" key="1">
    <citation type="journal article" date="2020" name="Stud. Mycol.">
        <title>101 Dothideomycetes genomes: a test case for predicting lifestyles and emergence of pathogens.</title>
        <authorList>
            <person name="Haridas S."/>
            <person name="Albert R."/>
            <person name="Binder M."/>
            <person name="Bloem J."/>
            <person name="Labutti K."/>
            <person name="Salamov A."/>
            <person name="Andreopoulos B."/>
            <person name="Baker S."/>
            <person name="Barry K."/>
            <person name="Bills G."/>
            <person name="Bluhm B."/>
            <person name="Cannon C."/>
            <person name="Castanera R."/>
            <person name="Culley D."/>
            <person name="Daum C."/>
            <person name="Ezra D."/>
            <person name="Gonzalez J."/>
            <person name="Henrissat B."/>
            <person name="Kuo A."/>
            <person name="Liang C."/>
            <person name="Lipzen A."/>
            <person name="Lutzoni F."/>
            <person name="Magnuson J."/>
            <person name="Mondo S."/>
            <person name="Nolan M."/>
            <person name="Ohm R."/>
            <person name="Pangilinan J."/>
            <person name="Park H.-J."/>
            <person name="Ramirez L."/>
            <person name="Alfaro M."/>
            <person name="Sun H."/>
            <person name="Tritt A."/>
            <person name="Yoshinaga Y."/>
            <person name="Zwiers L.-H."/>
            <person name="Turgeon B."/>
            <person name="Goodwin S."/>
            <person name="Spatafora J."/>
            <person name="Crous P."/>
            <person name="Grigoriev I."/>
        </authorList>
    </citation>
    <scope>NUCLEOTIDE SEQUENCE</scope>
    <source>
        <strain evidence="2">CBS 279.74</strain>
    </source>
</reference>
<protein>
    <submittedName>
        <fullName evidence="2">Uncharacterized protein</fullName>
    </submittedName>
</protein>
<sequence>MKSAPRKGTYADLNVYWIPDSQYLSYAYTPDAVARFSAKVLHREWVLIMLVDHTFGKGDSSCSGDGDVVSDTPFEATSADGCQVGRDTCANDLGLDPVTYYIDYSDDAWLSEFTPGQTARIISYWNAYRAGFVQTAY</sequence>
<dbReference type="Proteomes" id="UP000799428">
    <property type="component" value="Unassembled WGS sequence"/>
</dbReference>